<dbReference type="OrthoDB" id="1470350at2759"/>
<keyword evidence="5 9" id="KW-0560">Oxidoreductase</keyword>
<dbReference type="InterPro" id="IPR051996">
    <property type="entry name" value="Cytochrome_P450_78A"/>
</dbReference>
<dbReference type="InterPro" id="IPR002401">
    <property type="entry name" value="Cyt_P450_E_grp-I"/>
</dbReference>
<dbReference type="GO" id="GO:0016705">
    <property type="term" value="F:oxidoreductase activity, acting on paired donors, with incorporation or reduction of molecular oxygen"/>
    <property type="evidence" value="ECO:0007669"/>
    <property type="project" value="InterPro"/>
</dbReference>
<keyword evidence="10" id="KW-0812">Transmembrane</keyword>
<dbReference type="Gene3D" id="1.10.630.10">
    <property type="entry name" value="Cytochrome P450"/>
    <property type="match status" value="1"/>
</dbReference>
<comment type="similarity">
    <text evidence="2 9">Belongs to the cytochrome P450 family.</text>
</comment>
<accession>A0A8T2QN09</accession>
<keyword evidence="3 8" id="KW-0349">Heme</keyword>
<evidence type="ECO:0000256" key="2">
    <source>
        <dbReference type="ARBA" id="ARBA00010617"/>
    </source>
</evidence>
<dbReference type="EMBL" id="CM035438">
    <property type="protein sequence ID" value="KAH7285562.1"/>
    <property type="molecule type" value="Genomic_DNA"/>
</dbReference>
<organism evidence="11 12">
    <name type="scientific">Ceratopteris richardii</name>
    <name type="common">Triangle waterfern</name>
    <dbReference type="NCBI Taxonomy" id="49495"/>
    <lineage>
        <taxon>Eukaryota</taxon>
        <taxon>Viridiplantae</taxon>
        <taxon>Streptophyta</taxon>
        <taxon>Embryophyta</taxon>
        <taxon>Tracheophyta</taxon>
        <taxon>Polypodiopsida</taxon>
        <taxon>Polypodiidae</taxon>
        <taxon>Polypodiales</taxon>
        <taxon>Pteridineae</taxon>
        <taxon>Pteridaceae</taxon>
        <taxon>Parkerioideae</taxon>
        <taxon>Ceratopteris</taxon>
    </lineage>
</organism>
<dbReference type="SUPFAM" id="SSF48264">
    <property type="entry name" value="Cytochrome P450"/>
    <property type="match status" value="1"/>
</dbReference>
<keyword evidence="6 8" id="KW-0408">Iron</keyword>
<sequence>MGLQTIVSFPTPPTASTEHGTQLFHLLSYTSATWSSYEKLFMLAACLLLMVMALWMVVELMAWGHPGGSAWGLYSFLYCSQNTKRTDAARSPPPIPGPRGLPFLGSLLTFAGENGKCAHRRLAALASTFGARSLMAFSLGATRVVVSSDPRVARQILCNPSFNERPLTTSARKLLFDRSIGFAPSGGHWCNLRRICAAHLFSPRRIAGHEAIRQLDCTAMLDAIAKNTTRSGTVEVKLRPYLQHAALNNIMATVFGKRFDYSLVNGDVSGEAAELQSMVREGFELLGAFNMADHLPPAFEAIDSLRIRQRCDALVPKVFTYVHSIIEQHRAHRHAASTASSYTLRASELASNGDSSDFVDVLLALEGEEKLCEADMISVLWEMIFRGTDTIAILIEWILAELVLNPDIQARLHEEIVATVGKEGHVRDVDAIRMPYLQAVIKEGQRMHPPGPLLSWARLAVHDTEVDGHLVPAGTTAMVNMWAITHDNNIWEEVDRFNPERFVSAPNGEESRTKAMDGNGSELRLAPFGAGARVCPGKALALATVSLWVARMVQRFAMAEHPLQPVRLSEVLKLSCEMEFPLVASLTPRF</sequence>
<dbReference type="PANTHER" id="PTHR47946:SF6">
    <property type="entry name" value="CYTOCHROME P450 78A7"/>
    <property type="match status" value="1"/>
</dbReference>
<name>A0A8T2QN09_CERRI</name>
<feature type="transmembrane region" description="Helical" evidence="10">
    <location>
        <begin position="40"/>
        <end position="58"/>
    </location>
</feature>
<proteinExistence type="inferred from homology"/>
<dbReference type="FunFam" id="1.10.630.10:FF:000016">
    <property type="entry name" value="Cytochrome P450 78A5"/>
    <property type="match status" value="1"/>
</dbReference>
<keyword evidence="12" id="KW-1185">Reference proteome</keyword>
<dbReference type="AlphaFoldDB" id="A0A8T2QN09"/>
<keyword evidence="10" id="KW-0472">Membrane</keyword>
<dbReference type="InterPro" id="IPR001128">
    <property type="entry name" value="Cyt_P450"/>
</dbReference>
<evidence type="ECO:0000256" key="6">
    <source>
        <dbReference type="ARBA" id="ARBA00023004"/>
    </source>
</evidence>
<keyword evidence="4 8" id="KW-0479">Metal-binding</keyword>
<dbReference type="InterPro" id="IPR036396">
    <property type="entry name" value="Cyt_P450_sf"/>
</dbReference>
<dbReference type="Proteomes" id="UP000825935">
    <property type="component" value="Chromosome 33"/>
</dbReference>
<evidence type="ECO:0000256" key="7">
    <source>
        <dbReference type="ARBA" id="ARBA00023033"/>
    </source>
</evidence>
<protein>
    <recommendedName>
        <fullName evidence="13">Cytochrome P450</fullName>
    </recommendedName>
</protein>
<dbReference type="PANTHER" id="PTHR47946">
    <property type="entry name" value="CYTOCHROME P450 78A7-RELATED"/>
    <property type="match status" value="1"/>
</dbReference>
<gene>
    <name evidence="11" type="ORF">KP509_33G033800</name>
</gene>
<dbReference type="PRINTS" id="PR00385">
    <property type="entry name" value="P450"/>
</dbReference>
<evidence type="ECO:0000256" key="1">
    <source>
        <dbReference type="ARBA" id="ARBA00001971"/>
    </source>
</evidence>
<evidence type="ECO:0000256" key="10">
    <source>
        <dbReference type="SAM" id="Phobius"/>
    </source>
</evidence>
<dbReference type="Pfam" id="PF00067">
    <property type="entry name" value="p450"/>
    <property type="match status" value="1"/>
</dbReference>
<evidence type="ECO:0000256" key="3">
    <source>
        <dbReference type="ARBA" id="ARBA00022617"/>
    </source>
</evidence>
<evidence type="ECO:0000313" key="12">
    <source>
        <dbReference type="Proteomes" id="UP000825935"/>
    </source>
</evidence>
<evidence type="ECO:0000256" key="9">
    <source>
        <dbReference type="RuleBase" id="RU000461"/>
    </source>
</evidence>
<dbReference type="PROSITE" id="PS00086">
    <property type="entry name" value="CYTOCHROME_P450"/>
    <property type="match status" value="1"/>
</dbReference>
<dbReference type="PRINTS" id="PR00463">
    <property type="entry name" value="EP450I"/>
</dbReference>
<keyword evidence="10" id="KW-1133">Transmembrane helix</keyword>
<dbReference type="InterPro" id="IPR017972">
    <property type="entry name" value="Cyt_P450_CS"/>
</dbReference>
<comment type="caution">
    <text evidence="11">The sequence shown here is derived from an EMBL/GenBank/DDBJ whole genome shotgun (WGS) entry which is preliminary data.</text>
</comment>
<dbReference type="GO" id="GO:0004497">
    <property type="term" value="F:monooxygenase activity"/>
    <property type="evidence" value="ECO:0007669"/>
    <property type="project" value="UniProtKB-KW"/>
</dbReference>
<reference evidence="11" key="1">
    <citation type="submission" date="2021-08" db="EMBL/GenBank/DDBJ databases">
        <title>WGS assembly of Ceratopteris richardii.</title>
        <authorList>
            <person name="Marchant D.B."/>
            <person name="Chen G."/>
            <person name="Jenkins J."/>
            <person name="Shu S."/>
            <person name="Leebens-Mack J."/>
            <person name="Grimwood J."/>
            <person name="Schmutz J."/>
            <person name="Soltis P."/>
            <person name="Soltis D."/>
            <person name="Chen Z.-H."/>
        </authorList>
    </citation>
    <scope>NUCLEOTIDE SEQUENCE</scope>
    <source>
        <strain evidence="11">Whitten #5841</strain>
        <tissue evidence="11">Leaf</tissue>
    </source>
</reference>
<evidence type="ECO:0000313" key="11">
    <source>
        <dbReference type="EMBL" id="KAH7285562.1"/>
    </source>
</evidence>
<evidence type="ECO:0000256" key="4">
    <source>
        <dbReference type="ARBA" id="ARBA00022723"/>
    </source>
</evidence>
<dbReference type="GO" id="GO:0005506">
    <property type="term" value="F:iron ion binding"/>
    <property type="evidence" value="ECO:0007669"/>
    <property type="project" value="InterPro"/>
</dbReference>
<evidence type="ECO:0000256" key="8">
    <source>
        <dbReference type="PIRSR" id="PIRSR602401-1"/>
    </source>
</evidence>
<dbReference type="OMA" id="GRCEIND"/>
<comment type="cofactor">
    <cofactor evidence="1 8">
        <name>heme</name>
        <dbReference type="ChEBI" id="CHEBI:30413"/>
    </cofactor>
</comment>
<evidence type="ECO:0000256" key="5">
    <source>
        <dbReference type="ARBA" id="ARBA00023002"/>
    </source>
</evidence>
<evidence type="ECO:0008006" key="13">
    <source>
        <dbReference type="Google" id="ProtNLM"/>
    </source>
</evidence>
<keyword evidence="7 9" id="KW-0503">Monooxygenase</keyword>
<dbReference type="GO" id="GO:0020037">
    <property type="term" value="F:heme binding"/>
    <property type="evidence" value="ECO:0007669"/>
    <property type="project" value="InterPro"/>
</dbReference>
<feature type="binding site" description="axial binding residue" evidence="8">
    <location>
        <position position="535"/>
    </location>
    <ligand>
        <name>heme</name>
        <dbReference type="ChEBI" id="CHEBI:30413"/>
    </ligand>
    <ligandPart>
        <name>Fe</name>
        <dbReference type="ChEBI" id="CHEBI:18248"/>
    </ligandPart>
</feature>